<organism evidence="2">
    <name type="scientific">Edafosvirus sp</name>
    <dbReference type="NCBI Taxonomy" id="2487765"/>
    <lineage>
        <taxon>Viruses</taxon>
        <taxon>Varidnaviria</taxon>
        <taxon>Bamfordvirae</taxon>
        <taxon>Nucleocytoviricota</taxon>
        <taxon>Megaviricetes</taxon>
        <taxon>Imitervirales</taxon>
        <taxon>Mimiviridae</taxon>
        <taxon>Klosneuvirinae</taxon>
    </lineage>
</organism>
<protein>
    <submittedName>
        <fullName evidence="2">Uncharacterized protein</fullName>
    </submittedName>
</protein>
<sequence length="88" mass="9618">MAFANYNKLGIATNESKGPDSPSVPLGDDDKIYIVTCEDLCRGFFTTIEQAKSFIACKTASKIKGTYKIVEQELNTECKGSISLFIAK</sequence>
<accession>A0A3G4ZSR4</accession>
<reference evidence="2" key="1">
    <citation type="submission" date="2018-10" db="EMBL/GenBank/DDBJ databases">
        <title>Hidden diversity of soil giant viruses.</title>
        <authorList>
            <person name="Schulz F."/>
            <person name="Alteio L."/>
            <person name="Goudeau D."/>
            <person name="Ryan E.M."/>
            <person name="Malmstrom R.R."/>
            <person name="Blanchard J."/>
            <person name="Woyke T."/>
        </authorList>
    </citation>
    <scope>NUCLEOTIDE SEQUENCE</scope>
    <source>
        <strain evidence="2">EDV1</strain>
    </source>
</reference>
<proteinExistence type="predicted"/>
<dbReference type="EMBL" id="MK072068">
    <property type="protein sequence ID" value="AYV77925.1"/>
    <property type="molecule type" value="Genomic_DNA"/>
</dbReference>
<evidence type="ECO:0000256" key="1">
    <source>
        <dbReference type="SAM" id="MobiDB-lite"/>
    </source>
</evidence>
<name>A0A3G4ZSR4_9VIRU</name>
<evidence type="ECO:0000313" key="2">
    <source>
        <dbReference type="EMBL" id="AYV77925.1"/>
    </source>
</evidence>
<feature type="region of interest" description="Disordered" evidence="1">
    <location>
        <begin position="1"/>
        <end position="26"/>
    </location>
</feature>
<gene>
    <name evidence="2" type="ORF">Edafosvirus3_3</name>
</gene>